<name>H3SGC0_9BACL</name>
<comment type="caution">
    <text evidence="1">The sequence shown here is derived from an EMBL/GenBank/DDBJ whole genome shotgun (WGS) entry which is preliminary data.</text>
</comment>
<evidence type="ECO:0000313" key="2">
    <source>
        <dbReference type="Proteomes" id="UP000003900"/>
    </source>
</evidence>
<sequence length="60" mass="6804">MRIPMQLVKHIYTLSGQGKQRFIDFAGSPMPQSSSRCRIDSLPCGFIISLQEMQEPFTSL</sequence>
<dbReference type="EMBL" id="AHKH01000028">
    <property type="protein sequence ID" value="EHQ61930.1"/>
    <property type="molecule type" value="Genomic_DNA"/>
</dbReference>
<keyword evidence="2" id="KW-1185">Reference proteome</keyword>
<dbReference type="PATRIC" id="fig|1131935.3.peg.2658"/>
<dbReference type="Proteomes" id="UP000003900">
    <property type="component" value="Unassembled WGS sequence"/>
</dbReference>
<evidence type="ECO:0000313" key="1">
    <source>
        <dbReference type="EMBL" id="EHQ61930.1"/>
    </source>
</evidence>
<gene>
    <name evidence="1" type="ORF">PDENDC454_12875</name>
</gene>
<organism evidence="1 2">
    <name type="scientific">Paenibacillus dendritiformis C454</name>
    <dbReference type="NCBI Taxonomy" id="1131935"/>
    <lineage>
        <taxon>Bacteria</taxon>
        <taxon>Bacillati</taxon>
        <taxon>Bacillota</taxon>
        <taxon>Bacilli</taxon>
        <taxon>Bacillales</taxon>
        <taxon>Paenibacillaceae</taxon>
        <taxon>Paenibacillus</taxon>
    </lineage>
</organism>
<dbReference type="STRING" id="1131935.PDENDC454_12875"/>
<dbReference type="AlphaFoldDB" id="H3SGC0"/>
<reference evidence="1 2" key="1">
    <citation type="journal article" date="2012" name="J. Bacteriol.">
        <title>Genome Sequence of the Pattern-Forming Social Bacterium Paenibacillus dendritiformis C454 Chiral Morphotype.</title>
        <authorList>
            <person name="Sirota-Madi A."/>
            <person name="Olender T."/>
            <person name="Helman Y."/>
            <person name="Brainis I."/>
            <person name="Finkelshtein A."/>
            <person name="Roth D."/>
            <person name="Hagai E."/>
            <person name="Leshkowitz D."/>
            <person name="Brodsky L."/>
            <person name="Galatenko V."/>
            <person name="Nikolaev V."/>
            <person name="Gutnick D.L."/>
            <person name="Lancet D."/>
            <person name="Ben-Jacob E."/>
        </authorList>
    </citation>
    <scope>NUCLEOTIDE SEQUENCE [LARGE SCALE GENOMIC DNA]</scope>
    <source>
        <strain evidence="1 2">C454</strain>
    </source>
</reference>
<protein>
    <submittedName>
        <fullName evidence="1">Uncharacterized protein</fullName>
    </submittedName>
</protein>
<proteinExistence type="predicted"/>
<accession>H3SGC0</accession>